<dbReference type="Proteomes" id="UP001341840">
    <property type="component" value="Unassembled WGS sequence"/>
</dbReference>
<dbReference type="PANTHER" id="PTHR21461:SF16">
    <property type="entry name" value="GLYCOSYLTRANSFERASE FAMILY 92 PROTEIN RCOM_0530710"/>
    <property type="match status" value="1"/>
</dbReference>
<keyword evidence="6 8" id="KW-1133">Transmembrane helix</keyword>
<accession>A0ABU6WLW6</accession>
<keyword evidence="10" id="KW-1185">Reference proteome</keyword>
<evidence type="ECO:0000256" key="8">
    <source>
        <dbReference type="RuleBase" id="RU366017"/>
    </source>
</evidence>
<dbReference type="EC" id="2.4.1.-" evidence="8"/>
<evidence type="ECO:0000256" key="4">
    <source>
        <dbReference type="ARBA" id="ARBA00022679"/>
    </source>
</evidence>
<evidence type="ECO:0000313" key="9">
    <source>
        <dbReference type="EMBL" id="MED6186396.1"/>
    </source>
</evidence>
<evidence type="ECO:0000256" key="3">
    <source>
        <dbReference type="ARBA" id="ARBA00022676"/>
    </source>
</evidence>
<protein>
    <recommendedName>
        <fullName evidence="8">Glycosyltransferase family 92 protein</fullName>
        <ecNumber evidence="8">2.4.1.-</ecNumber>
    </recommendedName>
</protein>
<evidence type="ECO:0000313" key="10">
    <source>
        <dbReference type="Proteomes" id="UP001341840"/>
    </source>
</evidence>
<feature type="transmembrane region" description="Helical" evidence="8">
    <location>
        <begin position="52"/>
        <end position="75"/>
    </location>
</feature>
<comment type="caution">
    <text evidence="9">The sequence shown here is derived from an EMBL/GenBank/DDBJ whole genome shotgun (WGS) entry which is preliminary data.</text>
</comment>
<gene>
    <name evidence="9" type="ORF">PIB30_066243</name>
</gene>
<organism evidence="9 10">
    <name type="scientific">Stylosanthes scabra</name>
    <dbReference type="NCBI Taxonomy" id="79078"/>
    <lineage>
        <taxon>Eukaryota</taxon>
        <taxon>Viridiplantae</taxon>
        <taxon>Streptophyta</taxon>
        <taxon>Embryophyta</taxon>
        <taxon>Tracheophyta</taxon>
        <taxon>Spermatophyta</taxon>
        <taxon>Magnoliopsida</taxon>
        <taxon>eudicotyledons</taxon>
        <taxon>Gunneridae</taxon>
        <taxon>Pentapetalae</taxon>
        <taxon>rosids</taxon>
        <taxon>fabids</taxon>
        <taxon>Fabales</taxon>
        <taxon>Fabaceae</taxon>
        <taxon>Papilionoideae</taxon>
        <taxon>50 kb inversion clade</taxon>
        <taxon>dalbergioids sensu lato</taxon>
        <taxon>Dalbergieae</taxon>
        <taxon>Pterocarpus clade</taxon>
        <taxon>Stylosanthes</taxon>
    </lineage>
</organism>
<dbReference type="Pfam" id="PF01697">
    <property type="entry name" value="Glyco_transf_92"/>
    <property type="match status" value="1"/>
</dbReference>
<dbReference type="PANTHER" id="PTHR21461">
    <property type="entry name" value="GLYCOSYLTRANSFERASE FAMILY 92 PROTEIN"/>
    <property type="match status" value="1"/>
</dbReference>
<dbReference type="EMBL" id="JASCZI010181915">
    <property type="protein sequence ID" value="MED6186396.1"/>
    <property type="molecule type" value="Genomic_DNA"/>
</dbReference>
<keyword evidence="7 8" id="KW-0472">Membrane</keyword>
<evidence type="ECO:0000256" key="2">
    <source>
        <dbReference type="ARBA" id="ARBA00007647"/>
    </source>
</evidence>
<keyword evidence="5 8" id="KW-0812">Transmembrane</keyword>
<evidence type="ECO:0000256" key="1">
    <source>
        <dbReference type="ARBA" id="ARBA00004167"/>
    </source>
</evidence>
<name>A0ABU6WLW6_9FABA</name>
<reference evidence="9 10" key="1">
    <citation type="journal article" date="2023" name="Plants (Basel)">
        <title>Bridging the Gap: Combining Genomics and Transcriptomics Approaches to Understand Stylosanthes scabra, an Orphan Legume from the Brazilian Caatinga.</title>
        <authorList>
            <person name="Ferreira-Neto J.R.C."/>
            <person name="da Silva M.D."/>
            <person name="Binneck E."/>
            <person name="de Melo N.F."/>
            <person name="da Silva R.H."/>
            <person name="de Melo A.L.T.M."/>
            <person name="Pandolfi V."/>
            <person name="Bustamante F.O."/>
            <person name="Brasileiro-Vidal A.C."/>
            <person name="Benko-Iseppon A.M."/>
        </authorList>
    </citation>
    <scope>NUCLEOTIDE SEQUENCE [LARGE SCALE GENOMIC DNA]</scope>
    <source>
        <tissue evidence="9">Leaves</tissue>
    </source>
</reference>
<evidence type="ECO:0000256" key="6">
    <source>
        <dbReference type="ARBA" id="ARBA00022989"/>
    </source>
</evidence>
<sequence length="637" mass="73078">MNHTPNLNTNHSSSSINSFHSFSPSQFHSLSLSLSNMDSAEQRRKRKRGRHILLSLSSSRSLFLCSSFIVFILFMSSHHRFFLFFFNFKTTTLLRPPLALSLLYSSSSSAASNSILDTSSTTTTTTPSFTLQHRILFPNHYLLLLLTNHHFNHRQLECVYYYHTNSSTQPLVLEVQPILSTDRFDESRSIVRCPFPRTNGTDVDLRRRGGNLPRRSSDFATNQTVVQSWDKGVYEAALDKDSNTVVVFVKGLNLRPHRVSDPTHFRCHFGLKNFNKDGSFLITTRAVSVAQEVVRCLLPQGVRNNTDRARGVRVTVSHLSGNYRHPVRTMLPSVARIDGKGSKKREKHELCVCTMVWNQGSALREWVMYHAWLGVGRWFIYDNNSDDDIEEVIQDLDSQGFNVTRQLWPWIKTQEAGFSHCALKARDECKWVGFFDVDEFFYFPNEFHHQLGQFGGLPGENYLRSVVANYSSSQSIAEIRTACHSFGPSGLRSHPKQGVTVGYTCRLQSPERHKSIVRPDLLNVSLLNVVHHFQLREGFKYVNMPEGSAVINHYKYQVWDTFKAKFFRRVATYVVDWQEDQNKGSKDRAPGLGTEAIEPPNWHLQFCEVWDTGLKDFLMSYFADPITGLLPWERSLL</sequence>
<keyword evidence="4 8" id="KW-0808">Transferase</keyword>
<evidence type="ECO:0000256" key="7">
    <source>
        <dbReference type="ARBA" id="ARBA00023136"/>
    </source>
</evidence>
<evidence type="ECO:0000256" key="5">
    <source>
        <dbReference type="ARBA" id="ARBA00022692"/>
    </source>
</evidence>
<keyword evidence="3 8" id="KW-0328">Glycosyltransferase</keyword>
<dbReference type="InterPro" id="IPR008166">
    <property type="entry name" value="Glyco_transf_92"/>
</dbReference>
<proteinExistence type="inferred from homology"/>
<comment type="subcellular location">
    <subcellularLocation>
        <location evidence="1">Membrane</location>
        <topology evidence="1">Single-pass membrane protein</topology>
    </subcellularLocation>
</comment>
<comment type="similarity">
    <text evidence="2 8">Belongs to the glycosyltransferase 92 family.</text>
</comment>